<dbReference type="PROSITE" id="PS00409">
    <property type="entry name" value="PROKAR_NTER_METHYL"/>
    <property type="match status" value="1"/>
</dbReference>
<sequence length="113" mass="12187">MNVRKLVHLVKQEKGFTLIEMMIVIMIISVLLLIAVPSLTKNNEVVEDKSCEATAKVAQTQVAAYKADHKTYPASIEVLVTDDYLDMDDASCPGGQPLILTGGKVTIGAKPTS</sequence>
<comment type="similarity">
    <text evidence="9">Belongs to the ComGC family.</text>
</comment>
<keyword evidence="7 10" id="KW-0472">Membrane</keyword>
<dbReference type="InterPro" id="IPR016940">
    <property type="entry name" value="ComGC"/>
</dbReference>
<evidence type="ECO:0000256" key="7">
    <source>
        <dbReference type="ARBA" id="ARBA00023136"/>
    </source>
</evidence>
<dbReference type="OrthoDB" id="1798043at2"/>
<organism evidence="11 12">
    <name type="scientific">Guptibacillus hwajinpoensis</name>
    <dbReference type="NCBI Taxonomy" id="208199"/>
    <lineage>
        <taxon>Bacteria</taxon>
        <taxon>Bacillati</taxon>
        <taxon>Bacillota</taxon>
        <taxon>Bacilli</taxon>
        <taxon>Bacillales</taxon>
        <taxon>Guptibacillaceae</taxon>
        <taxon>Guptibacillus</taxon>
    </lineage>
</organism>
<dbReference type="InterPro" id="IPR045584">
    <property type="entry name" value="Pilin-like"/>
</dbReference>
<name>A0A4U1MHX2_9BACL</name>
<evidence type="ECO:0000256" key="6">
    <source>
        <dbReference type="ARBA" id="ARBA00022989"/>
    </source>
</evidence>
<keyword evidence="3" id="KW-1003">Cell membrane</keyword>
<dbReference type="PANTHER" id="PTHR30093">
    <property type="entry name" value="GENERAL SECRETION PATHWAY PROTEIN G"/>
    <property type="match status" value="1"/>
</dbReference>
<dbReference type="Proteomes" id="UP000310541">
    <property type="component" value="Unassembled WGS sequence"/>
</dbReference>
<dbReference type="EMBL" id="SWFM01000003">
    <property type="protein sequence ID" value="TKD70095.1"/>
    <property type="molecule type" value="Genomic_DNA"/>
</dbReference>
<dbReference type="PANTHER" id="PTHR30093:SF2">
    <property type="entry name" value="TYPE II SECRETION SYSTEM PROTEIN H"/>
    <property type="match status" value="1"/>
</dbReference>
<keyword evidence="4" id="KW-0488">Methylation</keyword>
<dbReference type="NCBIfam" id="NF040999">
    <property type="entry name" value="pilin_ComGC"/>
    <property type="match status" value="1"/>
</dbReference>
<evidence type="ECO:0000313" key="11">
    <source>
        <dbReference type="EMBL" id="TKD70095.1"/>
    </source>
</evidence>
<evidence type="ECO:0000256" key="2">
    <source>
        <dbReference type="ARBA" id="ARBA00004241"/>
    </source>
</evidence>
<evidence type="ECO:0000256" key="8">
    <source>
        <dbReference type="ARBA" id="ARBA00023287"/>
    </source>
</evidence>
<accession>A0A4U1MHX2</accession>
<evidence type="ECO:0000256" key="5">
    <source>
        <dbReference type="ARBA" id="ARBA00022692"/>
    </source>
</evidence>
<dbReference type="AlphaFoldDB" id="A0A4U1MHX2"/>
<dbReference type="SUPFAM" id="SSF54523">
    <property type="entry name" value="Pili subunits"/>
    <property type="match status" value="1"/>
</dbReference>
<evidence type="ECO:0000256" key="1">
    <source>
        <dbReference type="ARBA" id="ARBA00004162"/>
    </source>
</evidence>
<feature type="transmembrane region" description="Helical" evidence="10">
    <location>
        <begin position="21"/>
        <end position="40"/>
    </location>
</feature>
<keyword evidence="5 10" id="KW-0812">Transmembrane</keyword>
<reference evidence="11 12" key="1">
    <citation type="submission" date="2019-04" db="EMBL/GenBank/DDBJ databases">
        <title>Genome sequence of Bacillus hwajinpoensis strain Y2.</title>
        <authorList>
            <person name="Fair J.L."/>
            <person name="Maclea K.S."/>
        </authorList>
    </citation>
    <scope>NUCLEOTIDE SEQUENCE [LARGE SCALE GENOMIC DNA]</scope>
    <source>
        <strain evidence="11 12">Y2</strain>
    </source>
</reference>
<dbReference type="GO" id="GO:0009986">
    <property type="term" value="C:cell surface"/>
    <property type="evidence" value="ECO:0007669"/>
    <property type="project" value="UniProtKB-SubCell"/>
</dbReference>
<dbReference type="GO" id="GO:0030420">
    <property type="term" value="P:establishment of competence for transformation"/>
    <property type="evidence" value="ECO:0007669"/>
    <property type="project" value="UniProtKB-KW"/>
</dbReference>
<dbReference type="Gene3D" id="3.30.700.10">
    <property type="entry name" value="Glycoprotein, Type 4 Pilin"/>
    <property type="match status" value="1"/>
</dbReference>
<evidence type="ECO:0000256" key="10">
    <source>
        <dbReference type="SAM" id="Phobius"/>
    </source>
</evidence>
<keyword evidence="8" id="KW-0178">Competence</keyword>
<gene>
    <name evidence="11" type="ORF">FBF83_12605</name>
</gene>
<evidence type="ECO:0000256" key="3">
    <source>
        <dbReference type="ARBA" id="ARBA00022475"/>
    </source>
</evidence>
<evidence type="ECO:0000256" key="9">
    <source>
        <dbReference type="ARBA" id="ARBA00043982"/>
    </source>
</evidence>
<comment type="subcellular location">
    <subcellularLocation>
        <location evidence="1">Cell membrane</location>
        <topology evidence="1">Single-pass membrane protein</topology>
    </subcellularLocation>
    <subcellularLocation>
        <location evidence="2">Cell surface</location>
    </subcellularLocation>
</comment>
<dbReference type="NCBIfam" id="TIGR02532">
    <property type="entry name" value="IV_pilin_GFxxxE"/>
    <property type="match status" value="1"/>
</dbReference>
<dbReference type="Pfam" id="PF07963">
    <property type="entry name" value="N_methyl"/>
    <property type="match status" value="1"/>
</dbReference>
<proteinExistence type="inferred from homology"/>
<evidence type="ECO:0000313" key="12">
    <source>
        <dbReference type="Proteomes" id="UP000310541"/>
    </source>
</evidence>
<evidence type="ECO:0000256" key="4">
    <source>
        <dbReference type="ARBA" id="ARBA00022481"/>
    </source>
</evidence>
<comment type="caution">
    <text evidence="11">The sequence shown here is derived from an EMBL/GenBank/DDBJ whole genome shotgun (WGS) entry which is preliminary data.</text>
</comment>
<protein>
    <submittedName>
        <fullName evidence="11">Prepilin-type N-terminal cleavage/methylation domain-containing protein</fullName>
    </submittedName>
</protein>
<dbReference type="InterPro" id="IPR012902">
    <property type="entry name" value="N_methyl_site"/>
</dbReference>
<dbReference type="GO" id="GO:0005886">
    <property type="term" value="C:plasma membrane"/>
    <property type="evidence" value="ECO:0007669"/>
    <property type="project" value="UniProtKB-SubCell"/>
</dbReference>
<keyword evidence="6 10" id="KW-1133">Transmembrane helix</keyword>